<proteinExistence type="predicted"/>
<feature type="domain" description="Glutamine amidotransferase type-2" evidence="2">
    <location>
        <begin position="2"/>
        <end position="271"/>
    </location>
</feature>
<dbReference type="SUPFAM" id="SSF56235">
    <property type="entry name" value="N-terminal nucleophile aminohydrolases (Ntn hydrolases)"/>
    <property type="match status" value="1"/>
</dbReference>
<dbReference type="Pfam" id="PF13230">
    <property type="entry name" value="GATase_4"/>
    <property type="match status" value="1"/>
</dbReference>
<name>A0AAW9PVL8_9CYAN</name>
<comment type="caution">
    <text evidence="3">The sequence shown here is derived from an EMBL/GenBank/DDBJ whole genome shotgun (WGS) entry which is preliminary data.</text>
</comment>
<dbReference type="InterPro" id="IPR017932">
    <property type="entry name" value="GATase_2_dom"/>
</dbReference>
<evidence type="ECO:0000259" key="2">
    <source>
        <dbReference type="PROSITE" id="PS51278"/>
    </source>
</evidence>
<dbReference type="InterPro" id="IPR052373">
    <property type="entry name" value="Gamma-glu_amide_hydrolase"/>
</dbReference>
<dbReference type="GO" id="GO:0052699">
    <property type="term" value="P:ergothioneine biosynthetic process"/>
    <property type="evidence" value="ECO:0007669"/>
    <property type="project" value="InterPro"/>
</dbReference>
<dbReference type="InterPro" id="IPR029055">
    <property type="entry name" value="Ntn_hydrolases_N"/>
</dbReference>
<dbReference type="PANTHER" id="PTHR43187:SF1">
    <property type="entry name" value="GLUTAMINE AMIDOTRANSFERASE DUG3-RELATED"/>
    <property type="match status" value="1"/>
</dbReference>
<reference evidence="3" key="1">
    <citation type="submission" date="2024-01" db="EMBL/GenBank/DDBJ databases">
        <title>Bank of Algae and Cyanobacteria of the Azores (BACA) strain genomes.</title>
        <authorList>
            <person name="Luz R."/>
            <person name="Cordeiro R."/>
            <person name="Fonseca A."/>
            <person name="Goncalves V."/>
        </authorList>
    </citation>
    <scope>NUCLEOTIDE SEQUENCE</scope>
    <source>
        <strain evidence="3">BACA0141</strain>
    </source>
</reference>
<keyword evidence="4" id="KW-1185">Reference proteome</keyword>
<protein>
    <submittedName>
        <fullName evidence="3">Ergothioneine biosynthesis protein EgtC</fullName>
    </submittedName>
</protein>
<dbReference type="AlphaFoldDB" id="A0AAW9PVL8"/>
<accession>A0AAW9PVL8</accession>
<dbReference type="RefSeq" id="WP_330485481.1">
    <property type="nucleotide sequence ID" value="NZ_JAZBJZ010000108.1"/>
</dbReference>
<keyword evidence="1" id="KW-0315">Glutamine amidotransferase</keyword>
<organism evidence="3 4">
    <name type="scientific">Tumidithrix elongata BACA0141</name>
    <dbReference type="NCBI Taxonomy" id="2716417"/>
    <lineage>
        <taxon>Bacteria</taxon>
        <taxon>Bacillati</taxon>
        <taxon>Cyanobacteriota</taxon>
        <taxon>Cyanophyceae</taxon>
        <taxon>Pseudanabaenales</taxon>
        <taxon>Pseudanabaenaceae</taxon>
        <taxon>Tumidithrix</taxon>
        <taxon>Tumidithrix elongata</taxon>
    </lineage>
</organism>
<dbReference type="EMBL" id="JAZBJZ010000108">
    <property type="protein sequence ID" value="MEE3719045.1"/>
    <property type="molecule type" value="Genomic_DNA"/>
</dbReference>
<dbReference type="CDD" id="cd01908">
    <property type="entry name" value="YafJ"/>
    <property type="match status" value="1"/>
</dbReference>
<evidence type="ECO:0000313" key="4">
    <source>
        <dbReference type="Proteomes" id="UP001333818"/>
    </source>
</evidence>
<gene>
    <name evidence="3" type="primary">egtC</name>
    <name evidence="3" type="ORF">V2H45_20070</name>
</gene>
<dbReference type="InterPro" id="IPR026869">
    <property type="entry name" value="EgtC-like"/>
</dbReference>
<dbReference type="InterPro" id="IPR017808">
    <property type="entry name" value="EgtC"/>
</dbReference>
<dbReference type="NCBIfam" id="TIGR03442">
    <property type="entry name" value="ergothioneine biosynthesis protein EgtC"/>
    <property type="match status" value="1"/>
</dbReference>
<dbReference type="Gene3D" id="3.60.20.10">
    <property type="entry name" value="Glutamine Phosphoribosylpyrophosphate, subunit 1, domain 1"/>
    <property type="match status" value="1"/>
</dbReference>
<evidence type="ECO:0000256" key="1">
    <source>
        <dbReference type="ARBA" id="ARBA00022962"/>
    </source>
</evidence>
<dbReference type="PROSITE" id="PS51278">
    <property type="entry name" value="GATASE_TYPE_2"/>
    <property type="match status" value="1"/>
</dbReference>
<dbReference type="PANTHER" id="PTHR43187">
    <property type="entry name" value="GLUTAMINE AMIDOTRANSFERASE DUG3-RELATED"/>
    <property type="match status" value="1"/>
</dbReference>
<dbReference type="Proteomes" id="UP001333818">
    <property type="component" value="Unassembled WGS sequence"/>
</dbReference>
<sequence length="271" mass="30478">MCRLLGYFGQPTLLTNVLEAPEHSLIVQSYQPREMTAGLLNADGFGIGWYHAHHADQNSAQYATEPYIYKNTLPIWNDINLPHLSRYIESGCVLANVRSATPGLAVDLSNCQPFRHEQILCIHNGFIDNFRRSLYRPIRNQLSDQFYQGIHGTTDSEHIFALLLSNLELLGKANLAEALQKTLIQILIWAREFGVSASLNVVISDGHQLVASRCATHSPAPSLYWLKQDSRLPNAAIVASEPLFENAAWLPFEENTILAIERDRHTSILYV</sequence>
<evidence type="ECO:0000313" key="3">
    <source>
        <dbReference type="EMBL" id="MEE3719045.1"/>
    </source>
</evidence>